<dbReference type="PANTHER" id="PTHR43065">
    <property type="entry name" value="SENSOR HISTIDINE KINASE"/>
    <property type="match status" value="1"/>
</dbReference>
<dbReference type="EC" id="2.7.13.3" evidence="2"/>
<evidence type="ECO:0000259" key="10">
    <source>
        <dbReference type="PROSITE" id="PS50112"/>
    </source>
</evidence>
<dbReference type="InterPro" id="IPR005467">
    <property type="entry name" value="His_kinase_dom"/>
</dbReference>
<dbReference type="AlphaFoldDB" id="A0A0F3GY04"/>
<evidence type="ECO:0000256" key="3">
    <source>
        <dbReference type="ARBA" id="ARBA00022553"/>
    </source>
</evidence>
<dbReference type="EMBL" id="LACI01000460">
    <property type="protein sequence ID" value="KJU86776.1"/>
    <property type="molecule type" value="Genomic_DNA"/>
</dbReference>
<dbReference type="GO" id="GO:0004673">
    <property type="term" value="F:protein histidine kinase activity"/>
    <property type="evidence" value="ECO:0007669"/>
    <property type="project" value="UniProtKB-EC"/>
</dbReference>
<keyword evidence="4" id="KW-0808">Transferase</keyword>
<dbReference type="PROSITE" id="PS50109">
    <property type="entry name" value="HIS_KIN"/>
    <property type="match status" value="1"/>
</dbReference>
<reference evidence="11 12" key="1">
    <citation type="submission" date="2015-02" db="EMBL/GenBank/DDBJ databases">
        <title>Single-cell genomics of uncultivated deep-branching MTB reveals a conserved set of magnetosome genes.</title>
        <authorList>
            <person name="Kolinko S."/>
            <person name="Richter M."/>
            <person name="Glockner F.O."/>
            <person name="Brachmann A."/>
            <person name="Schuler D."/>
        </authorList>
    </citation>
    <scope>NUCLEOTIDE SEQUENCE [LARGE SCALE GENOMIC DNA]</scope>
    <source>
        <strain evidence="11">TM-1</strain>
    </source>
</reference>
<dbReference type="InterPro" id="IPR035965">
    <property type="entry name" value="PAS-like_dom_sf"/>
</dbReference>
<dbReference type="SMART" id="SM00387">
    <property type="entry name" value="HATPase_c"/>
    <property type="match status" value="1"/>
</dbReference>
<organism evidence="11 12">
    <name type="scientific">Candidatus Magnetobacterium bavaricum</name>
    <dbReference type="NCBI Taxonomy" id="29290"/>
    <lineage>
        <taxon>Bacteria</taxon>
        <taxon>Pseudomonadati</taxon>
        <taxon>Nitrospirota</taxon>
        <taxon>Thermodesulfovibrionia</taxon>
        <taxon>Thermodesulfovibrionales</taxon>
        <taxon>Candidatus Magnetobacteriaceae</taxon>
        <taxon>Candidatus Magnetobacterium</taxon>
    </lineage>
</organism>
<comment type="catalytic activity">
    <reaction evidence="1">
        <text>ATP + protein L-histidine = ADP + protein N-phospho-L-histidine.</text>
        <dbReference type="EC" id="2.7.13.3"/>
    </reaction>
</comment>
<dbReference type="Gene3D" id="3.30.565.10">
    <property type="entry name" value="Histidine kinase-like ATPase, C-terminal domain"/>
    <property type="match status" value="1"/>
</dbReference>
<feature type="domain" description="Histidine kinase" evidence="9">
    <location>
        <begin position="142"/>
        <end position="376"/>
    </location>
</feature>
<dbReference type="PROSITE" id="PS50112">
    <property type="entry name" value="PAS"/>
    <property type="match status" value="1"/>
</dbReference>
<dbReference type="PRINTS" id="PR00344">
    <property type="entry name" value="BCTRLSENSOR"/>
</dbReference>
<evidence type="ECO:0000256" key="5">
    <source>
        <dbReference type="ARBA" id="ARBA00022741"/>
    </source>
</evidence>
<protein>
    <recommendedName>
        <fullName evidence="2">histidine kinase</fullName>
        <ecNumber evidence="2">2.7.13.3</ecNumber>
    </recommendedName>
</protein>
<gene>
    <name evidence="11" type="ORF">MBAV_001031</name>
</gene>
<dbReference type="Gene3D" id="3.30.450.20">
    <property type="entry name" value="PAS domain"/>
    <property type="match status" value="1"/>
</dbReference>
<evidence type="ECO:0000256" key="6">
    <source>
        <dbReference type="ARBA" id="ARBA00022777"/>
    </source>
</evidence>
<evidence type="ECO:0000313" key="11">
    <source>
        <dbReference type="EMBL" id="KJU86776.1"/>
    </source>
</evidence>
<evidence type="ECO:0000313" key="12">
    <source>
        <dbReference type="Proteomes" id="UP000033423"/>
    </source>
</evidence>
<keyword evidence="5" id="KW-0547">Nucleotide-binding</keyword>
<evidence type="ECO:0000259" key="9">
    <source>
        <dbReference type="PROSITE" id="PS50109"/>
    </source>
</evidence>
<dbReference type="GO" id="GO:0000160">
    <property type="term" value="P:phosphorelay signal transduction system"/>
    <property type="evidence" value="ECO:0007669"/>
    <property type="project" value="UniProtKB-KW"/>
</dbReference>
<dbReference type="InterPro" id="IPR036890">
    <property type="entry name" value="HATPase_C_sf"/>
</dbReference>
<evidence type="ECO:0000256" key="2">
    <source>
        <dbReference type="ARBA" id="ARBA00012438"/>
    </source>
</evidence>
<dbReference type="Proteomes" id="UP000033423">
    <property type="component" value="Unassembled WGS sequence"/>
</dbReference>
<sequence>MVEAARDAILVMDHKGSIMYCNSAAIRLFGYNSDEIIGVNIRVLLLKGGDLIQREPKISESVAVKKDGSKFPAEVVISGYELDNRRYFMATVRGNLYQQREEDIYDGESYSYRQAKIEVETLLKQKELLIRQQDQIFEMYAYSAHTLKNYISTIITFFELLKKRKNKPEKLNELLEEDYIESLDFELQSMYDLLVSVLKSTSVNNVEEGDLDVNEYIKKNLLPLRMGKKSSCLKVENNFPSDKRYYVRGIAVNLNTILRNIFNNARDEILMYYGPWDDGFYAEGNINVIDTEESHIIIEGYVDDNNVLIKISNRGRLIPEEKKEFIFEKGVTFKATGTGYGLTDCRKIVREMGGKIWAEDFADKGSTFCIQLPLVNVIEGGSTDD</sequence>
<dbReference type="NCBIfam" id="TIGR00229">
    <property type="entry name" value="sensory_box"/>
    <property type="match status" value="1"/>
</dbReference>
<evidence type="ECO:0000256" key="8">
    <source>
        <dbReference type="ARBA" id="ARBA00023012"/>
    </source>
</evidence>
<proteinExistence type="predicted"/>
<dbReference type="PANTHER" id="PTHR43065:SF10">
    <property type="entry name" value="PEROXIDE STRESS-ACTIVATED HISTIDINE KINASE MAK3"/>
    <property type="match status" value="1"/>
</dbReference>
<keyword evidence="8" id="KW-0902">Two-component regulatory system</keyword>
<accession>A0A0F3GY04</accession>
<feature type="domain" description="PAS" evidence="10">
    <location>
        <begin position="1"/>
        <end position="38"/>
    </location>
</feature>
<dbReference type="GO" id="GO:0005524">
    <property type="term" value="F:ATP binding"/>
    <property type="evidence" value="ECO:0007669"/>
    <property type="project" value="UniProtKB-KW"/>
</dbReference>
<dbReference type="CDD" id="cd00130">
    <property type="entry name" value="PAS"/>
    <property type="match status" value="1"/>
</dbReference>
<evidence type="ECO:0000256" key="1">
    <source>
        <dbReference type="ARBA" id="ARBA00000085"/>
    </source>
</evidence>
<evidence type="ECO:0000256" key="7">
    <source>
        <dbReference type="ARBA" id="ARBA00022840"/>
    </source>
</evidence>
<dbReference type="InterPro" id="IPR003594">
    <property type="entry name" value="HATPase_dom"/>
</dbReference>
<dbReference type="InterPro" id="IPR000014">
    <property type="entry name" value="PAS"/>
</dbReference>
<keyword evidence="3" id="KW-0597">Phosphoprotein</keyword>
<keyword evidence="6" id="KW-0418">Kinase</keyword>
<dbReference type="Pfam" id="PF02518">
    <property type="entry name" value="HATPase_c"/>
    <property type="match status" value="1"/>
</dbReference>
<name>A0A0F3GY04_9BACT</name>
<comment type="caution">
    <text evidence="11">The sequence shown here is derived from an EMBL/GenBank/DDBJ whole genome shotgun (WGS) entry which is preliminary data.</text>
</comment>
<dbReference type="SUPFAM" id="SSF55874">
    <property type="entry name" value="ATPase domain of HSP90 chaperone/DNA topoisomerase II/histidine kinase"/>
    <property type="match status" value="1"/>
</dbReference>
<keyword evidence="12" id="KW-1185">Reference proteome</keyword>
<evidence type="ECO:0000256" key="4">
    <source>
        <dbReference type="ARBA" id="ARBA00022679"/>
    </source>
</evidence>
<dbReference type="Pfam" id="PF13426">
    <property type="entry name" value="PAS_9"/>
    <property type="match status" value="1"/>
</dbReference>
<dbReference type="InterPro" id="IPR004358">
    <property type="entry name" value="Sig_transdc_His_kin-like_C"/>
</dbReference>
<keyword evidence="7 11" id="KW-0067">ATP-binding</keyword>
<dbReference type="SUPFAM" id="SSF55785">
    <property type="entry name" value="PYP-like sensor domain (PAS domain)"/>
    <property type="match status" value="1"/>
</dbReference>